<evidence type="ECO:0000256" key="8">
    <source>
        <dbReference type="ARBA" id="ARBA00022840"/>
    </source>
</evidence>
<evidence type="ECO:0000259" key="14">
    <source>
        <dbReference type="PROSITE" id="PS50206"/>
    </source>
</evidence>
<dbReference type="CDD" id="cd01134">
    <property type="entry name" value="V_A-ATPase_A"/>
    <property type="match status" value="1"/>
</dbReference>
<comment type="subunit">
    <text evidence="13">Has multiple subunits with at least A(3), B(3), C, D, E, F, H, I and proteolipid K(x).</text>
</comment>
<evidence type="ECO:0000256" key="1">
    <source>
        <dbReference type="ARBA" id="ARBA00003912"/>
    </source>
</evidence>
<evidence type="ECO:0000256" key="4">
    <source>
        <dbReference type="ARBA" id="ARBA00022448"/>
    </source>
</evidence>
<evidence type="ECO:0000256" key="12">
    <source>
        <dbReference type="ARBA" id="ARBA00023310"/>
    </source>
</evidence>
<dbReference type="Pfam" id="PF00006">
    <property type="entry name" value="ATP-synt_ab"/>
    <property type="match status" value="1"/>
</dbReference>
<evidence type="ECO:0000256" key="5">
    <source>
        <dbReference type="ARBA" id="ARBA00022475"/>
    </source>
</evidence>
<comment type="function">
    <text evidence="1">Produces ATP from ADP in the presence of a proton gradient across the membrane. The archaeal alpha chain is a catalytic subunit.</text>
</comment>
<dbReference type="InterPro" id="IPR024034">
    <property type="entry name" value="ATPase_F1/V1_b/a_C"/>
</dbReference>
<keyword evidence="6 13" id="KW-0547">Nucleotide-binding</keyword>
<evidence type="ECO:0000256" key="13">
    <source>
        <dbReference type="HAMAP-Rule" id="MF_00309"/>
    </source>
</evidence>
<dbReference type="InterPro" id="IPR031686">
    <property type="entry name" value="ATP-synth_a_Xtn"/>
</dbReference>
<dbReference type="InterPro" id="IPR004100">
    <property type="entry name" value="ATPase_F1/V1/A1_a/bsu_N"/>
</dbReference>
<feature type="binding site" evidence="13">
    <location>
        <begin position="237"/>
        <end position="244"/>
    </location>
    <ligand>
        <name>ATP</name>
        <dbReference type="ChEBI" id="CHEBI:30616"/>
    </ligand>
</feature>
<dbReference type="Proteomes" id="UP000290932">
    <property type="component" value="Unassembled WGS sequence"/>
</dbReference>
<keyword evidence="12 13" id="KW-0066">ATP synthesis</keyword>
<dbReference type="InterPro" id="IPR000194">
    <property type="entry name" value="ATPase_F1/V1/A1_a/bsu_nucl-bd"/>
</dbReference>
<dbReference type="Gene3D" id="1.10.1140.10">
    <property type="entry name" value="Bovine Mitochondrial F1-atpase, Atp Synthase Beta Chain, Chain D, domain 3"/>
    <property type="match status" value="1"/>
</dbReference>
<dbReference type="InterPro" id="IPR001763">
    <property type="entry name" value="Rhodanese-like_dom"/>
</dbReference>
<dbReference type="Gene3D" id="3.40.50.300">
    <property type="entry name" value="P-loop containing nucleotide triphosphate hydrolases"/>
    <property type="match status" value="1"/>
</dbReference>
<dbReference type="FunFam" id="1.10.1140.10:FF:000002">
    <property type="entry name" value="V-type proton ATPase catalytic subunit A"/>
    <property type="match status" value="1"/>
</dbReference>
<dbReference type="EMBL" id="LHQS01000001">
    <property type="protein sequence ID" value="RXE56958.1"/>
    <property type="molecule type" value="Genomic_DNA"/>
</dbReference>
<dbReference type="HAMAP" id="MF_00309">
    <property type="entry name" value="ATP_synth_A_arch"/>
    <property type="match status" value="1"/>
</dbReference>
<dbReference type="PANTHER" id="PTHR43607">
    <property type="entry name" value="V-TYPE PROTON ATPASE CATALYTIC SUBUNIT A"/>
    <property type="match status" value="1"/>
</dbReference>
<dbReference type="InterPro" id="IPR036121">
    <property type="entry name" value="ATPase_F1/V1/A1_a/bsu_N_sf"/>
</dbReference>
<dbReference type="InterPro" id="IPR055190">
    <property type="entry name" value="ATP-synt_VA_C"/>
</dbReference>
<evidence type="ECO:0000256" key="9">
    <source>
        <dbReference type="ARBA" id="ARBA00022967"/>
    </source>
</evidence>
<feature type="domain" description="Rhodanese" evidence="14">
    <location>
        <begin position="319"/>
        <end position="348"/>
    </location>
</feature>
<protein>
    <recommendedName>
        <fullName evidence="13">A-type ATP synthase subunit A</fullName>
        <ecNumber evidence="13">7.1.2.2</ecNumber>
    </recommendedName>
</protein>
<dbReference type="InterPro" id="IPR022878">
    <property type="entry name" value="V-ATPase_asu"/>
</dbReference>
<dbReference type="PANTHER" id="PTHR43607:SF1">
    <property type="entry name" value="H(+)-TRANSPORTING TWO-SECTOR ATPASE"/>
    <property type="match status" value="1"/>
</dbReference>
<evidence type="ECO:0000313" key="16">
    <source>
        <dbReference type="Proteomes" id="UP000290932"/>
    </source>
</evidence>
<dbReference type="PROSITE" id="PS50206">
    <property type="entry name" value="RHODANESE_3"/>
    <property type="match status" value="1"/>
</dbReference>
<evidence type="ECO:0000256" key="3">
    <source>
        <dbReference type="ARBA" id="ARBA00008936"/>
    </source>
</evidence>
<dbReference type="GO" id="GO:0046961">
    <property type="term" value="F:proton-transporting ATPase activity, rotational mechanism"/>
    <property type="evidence" value="ECO:0007669"/>
    <property type="project" value="InterPro"/>
</dbReference>
<accession>A0A498H4H3</accession>
<keyword evidence="10 13" id="KW-0406">Ion transport</keyword>
<evidence type="ECO:0000256" key="11">
    <source>
        <dbReference type="ARBA" id="ARBA00023136"/>
    </source>
</evidence>
<dbReference type="Gene3D" id="2.40.30.20">
    <property type="match status" value="1"/>
</dbReference>
<dbReference type="Pfam" id="PF16886">
    <property type="entry name" value="ATP-synt_ab_Xtn"/>
    <property type="match status" value="1"/>
</dbReference>
<dbReference type="InterPro" id="IPR023366">
    <property type="entry name" value="ATP_synth_asu-like_sf"/>
</dbReference>
<evidence type="ECO:0000256" key="7">
    <source>
        <dbReference type="ARBA" id="ARBA00022781"/>
    </source>
</evidence>
<comment type="similarity">
    <text evidence="3 13">Belongs to the ATPase alpha/beta chains family.</text>
</comment>
<gene>
    <name evidence="13" type="primary">atpA</name>
    <name evidence="15" type="ORF">ABH15_02095</name>
</gene>
<dbReference type="Pfam" id="PF22919">
    <property type="entry name" value="ATP-synt_VA_C"/>
    <property type="match status" value="1"/>
</dbReference>
<comment type="catalytic activity">
    <reaction evidence="13">
        <text>ATP + H2O + 4 H(+)(in) = ADP + phosphate + 5 H(+)(out)</text>
        <dbReference type="Rhea" id="RHEA:57720"/>
        <dbReference type="ChEBI" id="CHEBI:15377"/>
        <dbReference type="ChEBI" id="CHEBI:15378"/>
        <dbReference type="ChEBI" id="CHEBI:30616"/>
        <dbReference type="ChEBI" id="CHEBI:43474"/>
        <dbReference type="ChEBI" id="CHEBI:456216"/>
        <dbReference type="EC" id="7.1.2.2"/>
    </reaction>
</comment>
<evidence type="ECO:0000256" key="6">
    <source>
        <dbReference type="ARBA" id="ARBA00022741"/>
    </source>
</evidence>
<sequence>MEVKEKASEKRGKGVLKRISGPVVTATGLDAHMYDVVKVGDEELMGEVIKIQGENIIIQVYEDTSGIKPGEPVENTGLSLAVELGPGLLTSIYDGIQRPLEVLVDKMGNFIERGVSAPGLSHEKKWEFKPLVKPGDMVAPGEIIGEVQETNIVHKVMVPPNMKGGKIKSITSGSYTVDETVCLLEDGTEITMLQRWPVRVPRPVTEKMNPDIPLITGQRILDGLFPIAKGGTAAIPGPFGSGKTVTQQQLAKWSDAEIVVYIGCGERGNEMTEVLTEFPELEDPKTGKPLMERTVLIANTSNMPVAAREASVYTGITIAEYFRDMGYDVSLMADSTSRWAEAMREISSRLEEMPGEEGYPAYLAARLSEFYERAGLVETLSNKKGSVSVIGAVSPPGGDFSEPVTQNTLRIVKVFWALDAKLSQRRHFPAINWLNSYSLYLDTLHDWYDREVSPEWNPLRSWAMEVLQKEAELQEIVQLVGSDALPDEEQITIEVARMIREIFLQQNAYDAVDTFCPMSKQYDMMKAIKTYADLSRAAQAAGATPQQVISVKTKNELPQIKFIKDYEPVLAKIMKDMEAEFNTLRAA</sequence>
<dbReference type="PROSITE" id="PS00152">
    <property type="entry name" value="ATPASE_ALPHA_BETA"/>
    <property type="match status" value="1"/>
</dbReference>
<dbReference type="GO" id="GO:0005524">
    <property type="term" value="F:ATP binding"/>
    <property type="evidence" value="ECO:0007669"/>
    <property type="project" value="UniProtKB-UniRule"/>
</dbReference>
<reference evidence="15 16" key="1">
    <citation type="journal article" date="2015" name="Int. J. Syst. Evol. Microbiol.">
        <title>Methanoculleus taiwanensis sp. nov., a methanogen isolated from deep marine sediment at the deformation front area near Taiwan.</title>
        <authorList>
            <person name="Weng C.Y."/>
            <person name="Chen S.C."/>
            <person name="Lai M.C."/>
            <person name="Wu S.Y."/>
            <person name="Lin S."/>
            <person name="Yang T.F."/>
            <person name="Chen P.C."/>
        </authorList>
    </citation>
    <scope>NUCLEOTIDE SEQUENCE [LARGE SCALE GENOMIC DNA]</scope>
    <source>
        <strain evidence="15 16">CYW4</strain>
    </source>
</reference>
<keyword evidence="5 13" id="KW-1003">Cell membrane</keyword>
<dbReference type="GO" id="GO:0042777">
    <property type="term" value="P:proton motive force-driven plasma membrane ATP synthesis"/>
    <property type="evidence" value="ECO:0007669"/>
    <property type="project" value="UniProtKB-UniRule"/>
</dbReference>
<dbReference type="OrthoDB" id="115235at2157"/>
<dbReference type="CDD" id="cd18111">
    <property type="entry name" value="ATP-synt_V_A-type_alpha_C"/>
    <property type="match status" value="1"/>
</dbReference>
<comment type="function">
    <text evidence="13">Component of the A-type ATP synthase that produces ATP from ADP in the presence of a proton gradient across the membrane. The A chain is the catalytic subunit.</text>
</comment>
<comment type="subcellular location">
    <subcellularLocation>
        <location evidence="2 13">Cell membrane</location>
        <topology evidence="2 13">Peripheral membrane protein</topology>
    </subcellularLocation>
</comment>
<keyword evidence="11 13" id="KW-0472">Membrane</keyword>
<dbReference type="RefSeq" id="WP_128692708.1">
    <property type="nucleotide sequence ID" value="NZ_LHQS01000001.1"/>
</dbReference>
<evidence type="ECO:0000256" key="10">
    <source>
        <dbReference type="ARBA" id="ARBA00023065"/>
    </source>
</evidence>
<evidence type="ECO:0000313" key="15">
    <source>
        <dbReference type="EMBL" id="RXE56958.1"/>
    </source>
</evidence>
<dbReference type="InterPro" id="IPR020003">
    <property type="entry name" value="ATPase_a/bsu_AS"/>
</dbReference>
<dbReference type="SUPFAM" id="SSF50615">
    <property type="entry name" value="N-terminal domain of alpha and beta subunits of F1 ATP synthase"/>
    <property type="match status" value="1"/>
</dbReference>
<keyword evidence="4 13" id="KW-0813">Transport</keyword>
<dbReference type="InterPro" id="IPR005726">
    <property type="entry name" value="ATP_synth_asu_arc"/>
</dbReference>
<organism evidence="15 16">
    <name type="scientific">Methanoculleus taiwanensis</name>
    <dbReference type="NCBI Taxonomy" id="1550565"/>
    <lineage>
        <taxon>Archaea</taxon>
        <taxon>Methanobacteriati</taxon>
        <taxon>Methanobacteriota</taxon>
        <taxon>Stenosarchaea group</taxon>
        <taxon>Methanomicrobia</taxon>
        <taxon>Methanomicrobiales</taxon>
        <taxon>Methanomicrobiaceae</taxon>
        <taxon>Methanoculleus</taxon>
    </lineage>
</organism>
<dbReference type="EC" id="7.1.2.2" evidence="13"/>
<evidence type="ECO:0000256" key="2">
    <source>
        <dbReference type="ARBA" id="ARBA00004202"/>
    </source>
</evidence>
<keyword evidence="16" id="KW-1185">Reference proteome</keyword>
<proteinExistence type="inferred from homology"/>
<comment type="caution">
    <text evidence="15">The sequence shown here is derived from an EMBL/GenBank/DDBJ whole genome shotgun (WGS) entry which is preliminary data.</text>
</comment>
<name>A0A498H4H3_9EURY</name>
<dbReference type="AlphaFoldDB" id="A0A498H4H3"/>
<dbReference type="InterPro" id="IPR027417">
    <property type="entry name" value="P-loop_NTPase"/>
</dbReference>
<dbReference type="GO" id="GO:0033178">
    <property type="term" value="C:proton-transporting two-sector ATPase complex, catalytic domain"/>
    <property type="evidence" value="ECO:0007669"/>
    <property type="project" value="InterPro"/>
</dbReference>
<dbReference type="GO" id="GO:0046933">
    <property type="term" value="F:proton-transporting ATP synthase activity, rotational mechanism"/>
    <property type="evidence" value="ECO:0007669"/>
    <property type="project" value="UniProtKB-UniRule"/>
</dbReference>
<dbReference type="GO" id="GO:0005886">
    <property type="term" value="C:plasma membrane"/>
    <property type="evidence" value="ECO:0007669"/>
    <property type="project" value="UniProtKB-SubCell"/>
</dbReference>
<dbReference type="NCBIfam" id="TIGR01043">
    <property type="entry name" value="ATP_syn_A_arch"/>
    <property type="match status" value="1"/>
</dbReference>
<dbReference type="NCBIfam" id="NF003220">
    <property type="entry name" value="PRK04192.1"/>
    <property type="match status" value="1"/>
</dbReference>
<dbReference type="FunFam" id="2.40.50.100:FF:000008">
    <property type="entry name" value="V-type proton ATPase catalytic subunit A"/>
    <property type="match status" value="1"/>
</dbReference>
<keyword evidence="9 13" id="KW-1278">Translocase</keyword>
<dbReference type="Pfam" id="PF02874">
    <property type="entry name" value="ATP-synt_ab_N"/>
    <property type="match status" value="1"/>
</dbReference>
<dbReference type="Gene3D" id="2.40.50.100">
    <property type="match status" value="1"/>
</dbReference>
<dbReference type="SUPFAM" id="SSF52540">
    <property type="entry name" value="P-loop containing nucleoside triphosphate hydrolases"/>
    <property type="match status" value="1"/>
</dbReference>
<keyword evidence="7 13" id="KW-0375">Hydrogen ion transport</keyword>
<dbReference type="FunFam" id="3.40.50.300:FF:000675">
    <property type="entry name" value="V-type ATP synthase alpha chain"/>
    <property type="match status" value="1"/>
</dbReference>
<dbReference type="SUPFAM" id="SSF47917">
    <property type="entry name" value="C-terminal domain of alpha and beta subunits of F1 ATP synthase"/>
    <property type="match status" value="1"/>
</dbReference>
<keyword evidence="8 13" id="KW-0067">ATP-binding</keyword>